<dbReference type="EMBL" id="JAJNCO010000036">
    <property type="protein sequence ID" value="MCD2114961.1"/>
    <property type="molecule type" value="Genomic_DNA"/>
</dbReference>
<name>A0AAW4XP01_RHORH</name>
<dbReference type="Gene3D" id="1.10.150.130">
    <property type="match status" value="1"/>
</dbReference>
<dbReference type="InterPro" id="IPR013762">
    <property type="entry name" value="Integrase-like_cat_sf"/>
</dbReference>
<comment type="caution">
    <text evidence="2">The sequence shown here is derived from an EMBL/GenBank/DDBJ whole genome shotgun (WGS) entry which is preliminary data.</text>
</comment>
<dbReference type="SUPFAM" id="SSF47823">
    <property type="entry name" value="lambda integrase-like, N-terminal domain"/>
    <property type="match status" value="1"/>
</dbReference>
<organism evidence="2 3">
    <name type="scientific">Rhodococcus rhodochrous</name>
    <dbReference type="NCBI Taxonomy" id="1829"/>
    <lineage>
        <taxon>Bacteria</taxon>
        <taxon>Bacillati</taxon>
        <taxon>Actinomycetota</taxon>
        <taxon>Actinomycetes</taxon>
        <taxon>Mycobacteriales</taxon>
        <taxon>Nocardiaceae</taxon>
        <taxon>Rhodococcus</taxon>
    </lineage>
</organism>
<accession>A0AAW4XP01</accession>
<sequence length="337" mass="37958">MTHADRTVHRRNDVHDADLGLRIPSRYRHDWALFADWCVAADHRPIPAAPETLALFLHEHPAAVATQRRRLSAINAVHTDHGYPPPGRTETVRRHLDTTRASRLDRLGRLLVQRAVELPTTGWPSGLFGRRDALLLVFASTGMSFADITRLRRRDLRLDGDTLVATTPTGERFRLAPDPETGDNPAVGIYRRWAEIQTFLDEYPGTHLLRHHLTDPTAIISDPLDVEQARQPLLCPIDRWGHLPHAESMTPQSVSALVRAHLSGRAPTRTTMQVAPPDSVELWVEPEAVLDPSYYDRGTAARRRDHEILEDLGDLFDEIEQQADTLLQGLIGVLEEL</sequence>
<gene>
    <name evidence="2" type="ORF">LQ384_28185</name>
</gene>
<dbReference type="AlphaFoldDB" id="A0AAW4XP01"/>
<dbReference type="InterPro" id="IPR010998">
    <property type="entry name" value="Integrase_recombinase_N"/>
</dbReference>
<dbReference type="GO" id="GO:0003677">
    <property type="term" value="F:DNA binding"/>
    <property type="evidence" value="ECO:0007669"/>
    <property type="project" value="UniProtKB-KW"/>
</dbReference>
<evidence type="ECO:0008006" key="4">
    <source>
        <dbReference type="Google" id="ProtNLM"/>
    </source>
</evidence>
<proteinExistence type="predicted"/>
<dbReference type="RefSeq" id="WP_230792891.1">
    <property type="nucleotide sequence ID" value="NZ_JAJNCO010000036.1"/>
</dbReference>
<evidence type="ECO:0000313" key="3">
    <source>
        <dbReference type="Proteomes" id="UP001198630"/>
    </source>
</evidence>
<reference evidence="2" key="1">
    <citation type="submission" date="2021-11" db="EMBL/GenBank/DDBJ databases">
        <title>Development of a sustainable strategy for remediation of hydrocarbon-contaminated territories based on the waste exchange concept.</title>
        <authorList>
            <person name="Elkin A."/>
        </authorList>
    </citation>
    <scope>NUCLEOTIDE SEQUENCE</scope>
    <source>
        <strain evidence="2">IEGM 757</strain>
    </source>
</reference>
<keyword evidence="1" id="KW-0238">DNA-binding</keyword>
<dbReference type="Proteomes" id="UP001198630">
    <property type="component" value="Unassembled WGS sequence"/>
</dbReference>
<evidence type="ECO:0000313" key="2">
    <source>
        <dbReference type="EMBL" id="MCD2114961.1"/>
    </source>
</evidence>
<dbReference type="Gene3D" id="1.10.443.10">
    <property type="entry name" value="Intergrase catalytic core"/>
    <property type="match status" value="1"/>
</dbReference>
<evidence type="ECO:0000256" key="1">
    <source>
        <dbReference type="ARBA" id="ARBA00023125"/>
    </source>
</evidence>
<protein>
    <recommendedName>
        <fullName evidence="4">Recombinase</fullName>
    </recommendedName>
</protein>
<dbReference type="GO" id="GO:0015074">
    <property type="term" value="P:DNA integration"/>
    <property type="evidence" value="ECO:0007669"/>
    <property type="project" value="InterPro"/>
</dbReference>
<dbReference type="GO" id="GO:0006310">
    <property type="term" value="P:DNA recombination"/>
    <property type="evidence" value="ECO:0007669"/>
    <property type="project" value="InterPro"/>
</dbReference>